<reference evidence="3" key="3">
    <citation type="submission" date="2024-03" db="EMBL/GenBank/DDBJ databases">
        <title>The Genome Sequence of Enterococcus sp. DIV0238c.</title>
        <authorList>
            <consortium name="The Broad Institute Genomics Platform"/>
            <consortium name="The Broad Institute Microbial Omics Core"/>
            <consortium name="The Broad Institute Genomic Center for Infectious Diseases"/>
            <person name="Earl A."/>
            <person name="Manson A."/>
            <person name="Gilmore M."/>
            <person name="Schwartman J."/>
            <person name="Shea T."/>
            <person name="Abouelleil A."/>
            <person name="Cao P."/>
            <person name="Chapman S."/>
            <person name="Cusick C."/>
            <person name="Young S."/>
            <person name="Neafsey D."/>
            <person name="Nusbaum C."/>
            <person name="Birren B."/>
        </authorList>
    </citation>
    <scope>NUCLEOTIDE SEQUENCE</scope>
    <source>
        <strain evidence="3">9D6_DIV0238</strain>
    </source>
</reference>
<accession>A0A200JE33</accession>
<keyword evidence="1" id="KW-0812">Transmembrane</keyword>
<proteinExistence type="predicted"/>
<dbReference type="OrthoDB" id="2184767at2"/>
<evidence type="ECO:0000313" key="2">
    <source>
        <dbReference type="EMBL" id="OUZ34865.1"/>
    </source>
</evidence>
<dbReference type="RefSeq" id="WP_087639540.1">
    <property type="nucleotide sequence ID" value="NZ_CP147246.1"/>
</dbReference>
<keyword evidence="1" id="KW-0472">Membrane</keyword>
<evidence type="ECO:0000256" key="1">
    <source>
        <dbReference type="SAM" id="Phobius"/>
    </source>
</evidence>
<feature type="transmembrane region" description="Helical" evidence="1">
    <location>
        <begin position="138"/>
        <end position="158"/>
    </location>
</feature>
<dbReference type="EMBL" id="CP147246">
    <property type="protein sequence ID" value="WYJ95384.1"/>
    <property type="molecule type" value="Genomic_DNA"/>
</dbReference>
<feature type="transmembrane region" description="Helical" evidence="1">
    <location>
        <begin position="178"/>
        <end position="199"/>
    </location>
</feature>
<evidence type="ECO:0000313" key="3">
    <source>
        <dbReference type="EMBL" id="WYJ95384.1"/>
    </source>
</evidence>
<sequence>MDKYYTILADSGKLLFRNKLHTIVNTLLIAGYFFSLTLVIRCWLTLNYFEALEKENLLNQNDLIDSFTQSAAARNLILLLTSLKSGLFLISLGLFLAGLFYLFIHFQHILLIDKEELITKKLLGSSDLRLTSELFSDFLLFAIPSACIGLLSAQLLYMKFFLTATSWIKELLYTPSRFFLLVDLPLIGVFLLVLIFQFFRLNSQLARL</sequence>
<reference evidence="3" key="2">
    <citation type="submission" date="2017-05" db="EMBL/GenBank/DDBJ databases">
        <authorList>
            <consortium name="The Broad Institute Genomics Platform"/>
            <consortium name="The Broad Institute Genomic Center for Infectious Diseases"/>
            <person name="Earl A."/>
            <person name="Manson A."/>
            <person name="Schwartman J."/>
            <person name="Gilmore M."/>
            <person name="Abouelleil A."/>
            <person name="Cao P."/>
            <person name="Chapman S."/>
            <person name="Cusick C."/>
            <person name="Shea T."/>
            <person name="Young S."/>
            <person name="Neafsey D."/>
            <person name="Nusbaum C."/>
            <person name="Birren B."/>
        </authorList>
    </citation>
    <scope>NUCLEOTIDE SEQUENCE</scope>
    <source>
        <strain evidence="3">9D6_DIV0238</strain>
    </source>
</reference>
<organism evidence="2">
    <name type="scientific">Candidatus Enterococcus dunnyi</name>
    <dbReference type="NCBI Taxonomy" id="1834192"/>
    <lineage>
        <taxon>Bacteria</taxon>
        <taxon>Bacillati</taxon>
        <taxon>Bacillota</taxon>
        <taxon>Bacilli</taxon>
        <taxon>Lactobacillales</taxon>
        <taxon>Enterococcaceae</taxon>
        <taxon>Enterococcus</taxon>
    </lineage>
</organism>
<evidence type="ECO:0008006" key="5">
    <source>
        <dbReference type="Google" id="ProtNLM"/>
    </source>
</evidence>
<evidence type="ECO:0000313" key="4">
    <source>
        <dbReference type="Proteomes" id="UP000196151"/>
    </source>
</evidence>
<protein>
    <recommendedName>
        <fullName evidence="5">ABC3 transporter permease protein domain-containing protein</fullName>
    </recommendedName>
</protein>
<dbReference type="Proteomes" id="UP000196151">
    <property type="component" value="Chromosome"/>
</dbReference>
<dbReference type="AlphaFoldDB" id="A0A200JE33"/>
<name>A0A200JE33_9ENTE</name>
<feature type="transmembrane region" description="Helical" evidence="1">
    <location>
        <begin position="86"/>
        <end position="104"/>
    </location>
</feature>
<gene>
    <name evidence="2" type="ORF">A5889_000340</name>
    <name evidence="3" type="ORF">A5889_002932</name>
</gene>
<keyword evidence="4" id="KW-1185">Reference proteome</keyword>
<reference evidence="2" key="1">
    <citation type="submission" date="2017-05" db="EMBL/GenBank/DDBJ databases">
        <title>The Genome Sequence of Enterococcus sp. 9D6_DIV0238.</title>
        <authorList>
            <consortium name="The Broad Institute Genomics Platform"/>
            <consortium name="The Broad Institute Genomic Center for Infectious Diseases"/>
            <person name="Earl A."/>
            <person name="Manson A."/>
            <person name="Schwartman J."/>
            <person name="Gilmore M."/>
            <person name="Abouelleil A."/>
            <person name="Cao P."/>
            <person name="Chapman S."/>
            <person name="Cusick C."/>
            <person name="Shea T."/>
            <person name="Young S."/>
            <person name="Neafsey D."/>
            <person name="Nusbaum C."/>
            <person name="Birren B."/>
        </authorList>
    </citation>
    <scope>NUCLEOTIDE SEQUENCE [LARGE SCALE GENOMIC DNA]</scope>
    <source>
        <strain evidence="2">9D6_DIV0238</strain>
    </source>
</reference>
<feature type="transmembrane region" description="Helical" evidence="1">
    <location>
        <begin position="23"/>
        <end position="46"/>
    </location>
</feature>
<dbReference type="EMBL" id="NIBQ01000001">
    <property type="protein sequence ID" value="OUZ34865.1"/>
    <property type="molecule type" value="Genomic_DNA"/>
</dbReference>
<keyword evidence="1" id="KW-1133">Transmembrane helix</keyword>